<keyword evidence="7" id="KW-1185">Reference proteome</keyword>
<name>A0ABX9KID3_9FUSO</name>
<dbReference type="GO" id="GO:0016993">
    <property type="term" value="F:precorrin-8X methylmutase activity"/>
    <property type="evidence" value="ECO:0007669"/>
    <property type="project" value="UniProtKB-EC"/>
</dbReference>
<dbReference type="PANTHER" id="PTHR43588">
    <property type="entry name" value="COBALT-PRECORRIN-8 METHYLMUTASE"/>
    <property type="match status" value="1"/>
</dbReference>
<comment type="pathway">
    <text evidence="1">Cofactor biosynthesis; adenosylcobalamin biosynthesis.</text>
</comment>
<sequence length="215" mass="24015">MSYVKKPMAIENKSFEIITEELGEKVKKFTEDELKIVKRLIHTTADFEYADIVEISEDAIESGKKAIEEGSRIYCDTNMIVNGLSKKTMEKWGVGAYCLVSDDEVVIEAKERGLTRSIVGMEKAIKDEKTKIFLIGNAPTALFTLMEAVEKGYRPDLVVGVPVGFVGAEDSKERLRELNIPYIVTRGRKGGSTVAVATFHGILYDMYDRKGFLGE</sequence>
<dbReference type="InterPro" id="IPR036588">
    <property type="entry name" value="CobH/CbiC_sf"/>
</dbReference>
<dbReference type="InterPro" id="IPR003722">
    <property type="entry name" value="Cbl_synth_CobH/CbiC"/>
</dbReference>
<organism evidence="6 7">
    <name type="scientific">Psychrilyobacter piezotolerans</name>
    <dbReference type="NCBI Taxonomy" id="2293438"/>
    <lineage>
        <taxon>Bacteria</taxon>
        <taxon>Fusobacteriati</taxon>
        <taxon>Fusobacteriota</taxon>
        <taxon>Fusobacteriia</taxon>
        <taxon>Fusobacteriales</taxon>
        <taxon>Fusobacteriaceae</taxon>
        <taxon>Psychrilyobacter</taxon>
    </lineage>
</organism>
<reference evidence="6 7" key="1">
    <citation type="submission" date="2018-08" db="EMBL/GenBank/DDBJ databases">
        <title>Draft genome sequence of Psychrilyobacter sp. strain SD5 isolated from Black Sea water.</title>
        <authorList>
            <person name="Yadav S."/>
            <person name="Villanueva L."/>
            <person name="Damste J.S.S."/>
        </authorList>
    </citation>
    <scope>NUCLEOTIDE SEQUENCE [LARGE SCALE GENOMIC DNA]</scope>
    <source>
        <strain evidence="6 7">SD5</strain>
    </source>
</reference>
<dbReference type="EMBL" id="QUAJ01000007">
    <property type="protein sequence ID" value="REI41820.1"/>
    <property type="molecule type" value="Genomic_DNA"/>
</dbReference>
<dbReference type="RefSeq" id="WP_114641817.1">
    <property type="nucleotide sequence ID" value="NZ_JAACIO010000006.1"/>
</dbReference>
<keyword evidence="3" id="KW-0169">Cobalamin biosynthesis</keyword>
<keyword evidence="4 6" id="KW-0413">Isomerase</keyword>
<evidence type="ECO:0000256" key="3">
    <source>
        <dbReference type="ARBA" id="ARBA00022573"/>
    </source>
</evidence>
<comment type="caution">
    <text evidence="6">The sequence shown here is derived from an EMBL/GenBank/DDBJ whole genome shotgun (WGS) entry which is preliminary data.</text>
</comment>
<dbReference type="Proteomes" id="UP000263486">
    <property type="component" value="Unassembled WGS sequence"/>
</dbReference>
<proteinExistence type="inferred from homology"/>
<evidence type="ECO:0000256" key="2">
    <source>
        <dbReference type="ARBA" id="ARBA00009774"/>
    </source>
</evidence>
<comment type="similarity">
    <text evidence="2">Belongs to the CobH/CbiC family.</text>
</comment>
<protein>
    <submittedName>
        <fullName evidence="6">Precorrin-8X methylmutase</fullName>
        <ecNumber evidence="6">5.4.99.61</ecNumber>
    </submittedName>
</protein>
<dbReference type="Gene3D" id="3.40.50.10230">
    <property type="entry name" value="Cobalamin biosynthesis CobH/CbiC, precorrin-8X methylmutase"/>
    <property type="match status" value="1"/>
</dbReference>
<evidence type="ECO:0000313" key="6">
    <source>
        <dbReference type="EMBL" id="REI41820.1"/>
    </source>
</evidence>
<evidence type="ECO:0000259" key="5">
    <source>
        <dbReference type="Pfam" id="PF02570"/>
    </source>
</evidence>
<feature type="domain" description="Cobalamin biosynthesis precorrin-8X methylmutase CobH/CbiC" evidence="5">
    <location>
        <begin position="10"/>
        <end position="204"/>
    </location>
</feature>
<evidence type="ECO:0000256" key="4">
    <source>
        <dbReference type="ARBA" id="ARBA00023235"/>
    </source>
</evidence>
<evidence type="ECO:0000256" key="1">
    <source>
        <dbReference type="ARBA" id="ARBA00004953"/>
    </source>
</evidence>
<gene>
    <name evidence="6" type="primary">cbiC</name>
    <name evidence="6" type="ORF">DYH56_05245</name>
</gene>
<dbReference type="PANTHER" id="PTHR43588:SF1">
    <property type="entry name" value="COBALT-PRECORRIN-8 METHYLMUTASE"/>
    <property type="match status" value="1"/>
</dbReference>
<dbReference type="SUPFAM" id="SSF63965">
    <property type="entry name" value="Precorrin-8X methylmutase CbiC/CobH"/>
    <property type="match status" value="1"/>
</dbReference>
<dbReference type="EC" id="5.4.99.61" evidence="6"/>
<evidence type="ECO:0000313" key="7">
    <source>
        <dbReference type="Proteomes" id="UP000263486"/>
    </source>
</evidence>
<accession>A0ABX9KID3</accession>
<dbReference type="Pfam" id="PF02570">
    <property type="entry name" value="CbiC"/>
    <property type="match status" value="1"/>
</dbReference>